<dbReference type="EMBL" id="JBBJUP010000009">
    <property type="protein sequence ID" value="MEJ8279821.1"/>
    <property type="molecule type" value="Genomic_DNA"/>
</dbReference>
<dbReference type="RefSeq" id="WP_340290178.1">
    <property type="nucleotide sequence ID" value="NZ_JBBJUP010000009.1"/>
</dbReference>
<dbReference type="PANTHER" id="PTHR46696">
    <property type="entry name" value="P450, PUTATIVE (EUROFUNG)-RELATED"/>
    <property type="match status" value="1"/>
</dbReference>
<evidence type="ECO:0000313" key="3">
    <source>
        <dbReference type="EMBL" id="MEJ8279821.1"/>
    </source>
</evidence>
<dbReference type="CDD" id="cd11029">
    <property type="entry name" value="CYP107-like"/>
    <property type="match status" value="1"/>
</dbReference>
<dbReference type="PANTHER" id="PTHR46696:SF1">
    <property type="entry name" value="CYTOCHROME P450 YJIB-RELATED"/>
    <property type="match status" value="1"/>
</dbReference>
<dbReference type="Proteomes" id="UP001364211">
    <property type="component" value="Unassembled WGS sequence"/>
</dbReference>
<keyword evidence="2" id="KW-0408">Iron</keyword>
<evidence type="ECO:0000256" key="1">
    <source>
        <dbReference type="ARBA" id="ARBA00010617"/>
    </source>
</evidence>
<reference evidence="3 4" key="1">
    <citation type="submission" date="2024-03" db="EMBL/GenBank/DDBJ databases">
        <title>Draft genome sequence of Pseudonocardia sp. DW16-2.</title>
        <authorList>
            <person name="Duangmal K."/>
        </authorList>
    </citation>
    <scope>NUCLEOTIDE SEQUENCE [LARGE SCALE GENOMIC DNA]</scope>
    <source>
        <strain evidence="3 4">DW16-2</strain>
    </source>
</reference>
<dbReference type="InterPro" id="IPR017972">
    <property type="entry name" value="Cyt_P450_CS"/>
</dbReference>
<dbReference type="Pfam" id="PF00067">
    <property type="entry name" value="p450"/>
    <property type="match status" value="1"/>
</dbReference>
<dbReference type="InterPro" id="IPR036396">
    <property type="entry name" value="Cyt_P450_sf"/>
</dbReference>
<keyword evidence="2" id="KW-0503">Monooxygenase</keyword>
<name>A0ABU8T798_9PSEU</name>
<keyword evidence="2" id="KW-0349">Heme</keyword>
<dbReference type="InterPro" id="IPR002397">
    <property type="entry name" value="Cyt_P450_B"/>
</dbReference>
<organism evidence="3 4">
    <name type="scientific">Pseudonocardia spirodelae</name>
    <dbReference type="NCBI Taxonomy" id="3133431"/>
    <lineage>
        <taxon>Bacteria</taxon>
        <taxon>Bacillati</taxon>
        <taxon>Actinomycetota</taxon>
        <taxon>Actinomycetes</taxon>
        <taxon>Pseudonocardiales</taxon>
        <taxon>Pseudonocardiaceae</taxon>
        <taxon>Pseudonocardia</taxon>
    </lineage>
</organism>
<dbReference type="InterPro" id="IPR001128">
    <property type="entry name" value="Cyt_P450"/>
</dbReference>
<dbReference type="PRINTS" id="PR00359">
    <property type="entry name" value="BP450"/>
</dbReference>
<dbReference type="Gene3D" id="1.10.630.10">
    <property type="entry name" value="Cytochrome P450"/>
    <property type="match status" value="1"/>
</dbReference>
<sequence length="407" mass="44642">MAPTTGLTTTGTERHDLFSGAFWTDPHPAYTALREEEPVRRLALPDGTAWLISRYADVREAFVDPRLSKDWRYTLPADQRDAHPAAPTPMMILMDPPDHTRLRKLVSRSFTVRRMAELQPRVEEITQELLDALPAEGPVDLMRSYAFMVPVLVICELLGVPAQDRDQFSAWSSVMVDDSPAEEKFAAMGSLSGYLAELIDRKRTEPDDALLSSLLAVSEADGDRLSPEELVAMATLLLIAGHETTVNLIGNGVLALLTHPEQRARLEQDPTLITSAVEEFLRFESPVSNAPMRFAAEDVTYSGVTIPAGATVMLGLAAANRDPAWVADPERLDITRDASSGVFFGHGIHFCLGAQLARTEGRVAIGRLVAQRPDLRLAVDPSELTYRESTLVRGLTRMPVVPGAPRA</sequence>
<evidence type="ECO:0000313" key="4">
    <source>
        <dbReference type="Proteomes" id="UP001364211"/>
    </source>
</evidence>
<keyword evidence="4" id="KW-1185">Reference proteome</keyword>
<accession>A0ABU8T798</accession>
<evidence type="ECO:0000256" key="2">
    <source>
        <dbReference type="RuleBase" id="RU000461"/>
    </source>
</evidence>
<keyword evidence="2" id="KW-0560">Oxidoreductase</keyword>
<dbReference type="PROSITE" id="PS00086">
    <property type="entry name" value="CYTOCHROME_P450"/>
    <property type="match status" value="1"/>
</dbReference>
<keyword evidence="2" id="KW-0479">Metal-binding</keyword>
<protein>
    <submittedName>
        <fullName evidence="3">Cytochrome P450</fullName>
    </submittedName>
</protein>
<proteinExistence type="inferred from homology"/>
<comment type="caution">
    <text evidence="3">The sequence shown here is derived from an EMBL/GenBank/DDBJ whole genome shotgun (WGS) entry which is preliminary data.</text>
</comment>
<dbReference type="SUPFAM" id="SSF48264">
    <property type="entry name" value="Cytochrome P450"/>
    <property type="match status" value="1"/>
</dbReference>
<gene>
    <name evidence="3" type="ORF">WJX68_12830</name>
</gene>
<comment type="similarity">
    <text evidence="1 2">Belongs to the cytochrome P450 family.</text>
</comment>